<feature type="region of interest" description="Disordered" evidence="7">
    <location>
        <begin position="27"/>
        <end position="57"/>
    </location>
</feature>
<dbReference type="KEGG" id="egu:105057193"/>
<dbReference type="InterPro" id="IPR006458">
    <property type="entry name" value="Ovate_C"/>
</dbReference>
<organism evidence="9 10">
    <name type="scientific">Elaeis guineensis var. tenera</name>
    <name type="common">Oil palm</name>
    <dbReference type="NCBI Taxonomy" id="51953"/>
    <lineage>
        <taxon>Eukaryota</taxon>
        <taxon>Viridiplantae</taxon>
        <taxon>Streptophyta</taxon>
        <taxon>Embryophyta</taxon>
        <taxon>Tracheophyta</taxon>
        <taxon>Spermatophyta</taxon>
        <taxon>Magnoliopsida</taxon>
        <taxon>Liliopsida</taxon>
        <taxon>Arecaceae</taxon>
        <taxon>Arecoideae</taxon>
        <taxon>Cocoseae</taxon>
        <taxon>Elaeidinae</taxon>
        <taxon>Elaeis</taxon>
    </lineage>
</organism>
<evidence type="ECO:0000256" key="1">
    <source>
        <dbReference type="ARBA" id="ARBA00004123"/>
    </source>
</evidence>
<feature type="compositionally biased region" description="Polar residues" evidence="7">
    <location>
        <begin position="27"/>
        <end position="37"/>
    </location>
</feature>
<keyword evidence="5 6" id="KW-0539">Nucleus</keyword>
<sequence length="360" mass="41434">MGKHRFRLSDMLPNFWFYKLKDMGRASRSQRITQSIKRNPPTTSTIPSITPRPLPPPNQAYLPNRASYYFSSKERFPLSPIHQKASVTHFPVDPPRKSKRRTRRRRPTEPSSELVATSVSRCNCRATFPSACKPETIREALLNRLDDDDDDLCKPIIAEKLEFNSRQVAASATDFIIDVETKDCFDPFKSFQDMESVPELKLLPPIATKPMKKEVDETEEDARIATGKQGRYHHTSHTKETSKSPARRSVPRIKVRVGSPRLGTKRLQACRSQKTTIGLKKAIQRRKGLMESSVVVKSSLDPRRDFRESMVEMIIENNLRASKDLEELLACYLSLNSKEHHDIIIQVFEQIWFELSDIRL</sequence>
<dbReference type="OrthoDB" id="1928390at2759"/>
<evidence type="ECO:0000256" key="2">
    <source>
        <dbReference type="ARBA" id="ARBA00022491"/>
    </source>
</evidence>
<dbReference type="InterPro" id="IPR025830">
    <property type="entry name" value="DNA_bnd_dom_ovate"/>
</dbReference>
<feature type="compositionally biased region" description="Basic residues" evidence="7">
    <location>
        <begin position="97"/>
        <end position="106"/>
    </location>
</feature>
<dbReference type="PANTHER" id="PTHR33057:SF82">
    <property type="entry name" value="TRANSCRIPTION REPRESSOR OFP5"/>
    <property type="match status" value="1"/>
</dbReference>
<keyword evidence="9" id="KW-1185">Reference proteome</keyword>
<evidence type="ECO:0000256" key="6">
    <source>
        <dbReference type="RuleBase" id="RU367028"/>
    </source>
</evidence>
<reference evidence="10" key="1">
    <citation type="submission" date="2025-08" db="UniProtKB">
        <authorList>
            <consortium name="RefSeq"/>
        </authorList>
    </citation>
    <scope>IDENTIFICATION</scope>
</reference>
<dbReference type="PROSITE" id="PS51754">
    <property type="entry name" value="OVATE"/>
    <property type="match status" value="1"/>
</dbReference>
<evidence type="ECO:0000313" key="9">
    <source>
        <dbReference type="Proteomes" id="UP000504607"/>
    </source>
</evidence>
<gene>
    <name evidence="10" type="primary">LOC105057193</name>
</gene>
<evidence type="ECO:0000313" key="10">
    <source>
        <dbReference type="RefSeq" id="XP_010937994.1"/>
    </source>
</evidence>
<dbReference type="GO" id="GO:0045892">
    <property type="term" value="P:negative regulation of DNA-templated transcription"/>
    <property type="evidence" value="ECO:0007669"/>
    <property type="project" value="UniProtKB-UniRule"/>
</dbReference>
<feature type="region of interest" description="Disordered" evidence="7">
    <location>
        <begin position="84"/>
        <end position="115"/>
    </location>
</feature>
<evidence type="ECO:0000256" key="7">
    <source>
        <dbReference type="SAM" id="MobiDB-lite"/>
    </source>
</evidence>
<evidence type="ECO:0000259" key="8">
    <source>
        <dbReference type="PROSITE" id="PS51754"/>
    </source>
</evidence>
<dbReference type="GeneID" id="105057193"/>
<dbReference type="GO" id="GO:0005634">
    <property type="term" value="C:nucleus"/>
    <property type="evidence" value="ECO:0007669"/>
    <property type="project" value="UniProtKB-SubCell"/>
</dbReference>
<keyword evidence="3 6" id="KW-0805">Transcription regulation</keyword>
<proteinExistence type="predicted"/>
<dbReference type="NCBIfam" id="TIGR01568">
    <property type="entry name" value="A_thal_3678"/>
    <property type="match status" value="1"/>
</dbReference>
<evidence type="ECO:0000256" key="3">
    <source>
        <dbReference type="ARBA" id="ARBA00023015"/>
    </source>
</evidence>
<evidence type="ECO:0000256" key="4">
    <source>
        <dbReference type="ARBA" id="ARBA00023163"/>
    </source>
</evidence>
<feature type="domain" description="OVATE" evidence="8">
    <location>
        <begin position="295"/>
        <end position="354"/>
    </location>
</feature>
<comment type="function">
    <text evidence="6">Transcriptional repressor that regulates multiple aspects of plant growth and development.</text>
</comment>
<feature type="compositionally biased region" description="Low complexity" evidence="7">
    <location>
        <begin position="38"/>
        <end position="49"/>
    </location>
</feature>
<dbReference type="PANTHER" id="PTHR33057">
    <property type="entry name" value="TRANSCRIPTION REPRESSOR OFP7-RELATED"/>
    <property type="match status" value="1"/>
</dbReference>
<accession>A0A6I9SE90</accession>
<dbReference type="Pfam" id="PF04844">
    <property type="entry name" value="Ovate"/>
    <property type="match status" value="1"/>
</dbReference>
<dbReference type="InterPro" id="IPR038933">
    <property type="entry name" value="Ovate"/>
</dbReference>
<name>A0A6I9SE90_ELAGV</name>
<keyword evidence="4 6" id="KW-0804">Transcription</keyword>
<feature type="region of interest" description="Disordered" evidence="7">
    <location>
        <begin position="224"/>
        <end position="250"/>
    </location>
</feature>
<dbReference type="Proteomes" id="UP000504607">
    <property type="component" value="Chromosome 14"/>
</dbReference>
<evidence type="ECO:0000256" key="5">
    <source>
        <dbReference type="ARBA" id="ARBA00023242"/>
    </source>
</evidence>
<protein>
    <recommendedName>
        <fullName evidence="6">Transcription repressor</fullName>
    </recommendedName>
    <alternativeName>
        <fullName evidence="6">Ovate family protein</fullName>
    </alternativeName>
</protein>
<dbReference type="FunCoup" id="A0A6I9SE90">
    <property type="interactions" value="1585"/>
</dbReference>
<dbReference type="GO" id="GO:0003677">
    <property type="term" value="F:DNA binding"/>
    <property type="evidence" value="ECO:0007669"/>
    <property type="project" value="InterPro"/>
</dbReference>
<keyword evidence="2 6" id="KW-0678">Repressor</keyword>
<dbReference type="Pfam" id="PF13724">
    <property type="entry name" value="DNA_binding_2"/>
    <property type="match status" value="1"/>
</dbReference>
<comment type="subcellular location">
    <subcellularLocation>
        <location evidence="1 6">Nucleus</location>
    </subcellularLocation>
</comment>
<dbReference type="RefSeq" id="XP_010937994.1">
    <property type="nucleotide sequence ID" value="XM_010939692.3"/>
</dbReference>
<dbReference type="InParanoid" id="A0A6I9SE90"/>
<dbReference type="AlphaFoldDB" id="A0A6I9SE90"/>